<evidence type="ECO:0000313" key="1">
    <source>
        <dbReference type="EMBL" id="GAI43090.1"/>
    </source>
</evidence>
<feature type="non-terminal residue" evidence="1">
    <location>
        <position position="79"/>
    </location>
</feature>
<protein>
    <submittedName>
        <fullName evidence="1">Uncharacterized protein</fullName>
    </submittedName>
</protein>
<dbReference type="EMBL" id="BARV01026629">
    <property type="protein sequence ID" value="GAI43090.1"/>
    <property type="molecule type" value="Genomic_DNA"/>
</dbReference>
<comment type="caution">
    <text evidence="1">The sequence shown here is derived from an EMBL/GenBank/DDBJ whole genome shotgun (WGS) entry which is preliminary data.</text>
</comment>
<reference evidence="1" key="1">
    <citation type="journal article" date="2014" name="Front. Microbiol.">
        <title>High frequency of phylogenetically diverse reductive dehalogenase-homologous genes in deep subseafloor sedimentary metagenomes.</title>
        <authorList>
            <person name="Kawai M."/>
            <person name="Futagami T."/>
            <person name="Toyoda A."/>
            <person name="Takaki Y."/>
            <person name="Nishi S."/>
            <person name="Hori S."/>
            <person name="Arai W."/>
            <person name="Tsubouchi T."/>
            <person name="Morono Y."/>
            <person name="Uchiyama I."/>
            <person name="Ito T."/>
            <person name="Fujiyama A."/>
            <person name="Inagaki F."/>
            <person name="Takami H."/>
        </authorList>
    </citation>
    <scope>NUCLEOTIDE SEQUENCE</scope>
    <source>
        <strain evidence="1">Expedition CK06-06</strain>
    </source>
</reference>
<gene>
    <name evidence="1" type="ORF">S06H3_42990</name>
</gene>
<proteinExistence type="predicted"/>
<accession>X1PW62</accession>
<dbReference type="AlphaFoldDB" id="X1PW62"/>
<organism evidence="1">
    <name type="scientific">marine sediment metagenome</name>
    <dbReference type="NCBI Taxonomy" id="412755"/>
    <lineage>
        <taxon>unclassified sequences</taxon>
        <taxon>metagenomes</taxon>
        <taxon>ecological metagenomes</taxon>
    </lineage>
</organism>
<sequence length="79" mass="9152">METRIAIPSRMIPEIKPPITEMRMNPQREIYSIFTIPNASATNFAKNPRITERMSVSSRDAYAFWCNTLPFFSVGEKRP</sequence>
<name>X1PW62_9ZZZZ</name>